<evidence type="ECO:0000313" key="2">
    <source>
        <dbReference type="Proteomes" id="UP000199650"/>
    </source>
</evidence>
<keyword evidence="2" id="KW-1185">Reference proteome</keyword>
<organism evidence="1 2">
    <name type="scientific">Aliiroseovarius sediminilitoris</name>
    <dbReference type="NCBI Taxonomy" id="1173584"/>
    <lineage>
        <taxon>Bacteria</taxon>
        <taxon>Pseudomonadati</taxon>
        <taxon>Pseudomonadota</taxon>
        <taxon>Alphaproteobacteria</taxon>
        <taxon>Rhodobacterales</taxon>
        <taxon>Paracoccaceae</taxon>
        <taxon>Aliiroseovarius</taxon>
    </lineage>
</organism>
<evidence type="ECO:0000313" key="1">
    <source>
        <dbReference type="EMBL" id="SEV99519.1"/>
    </source>
</evidence>
<dbReference type="Proteomes" id="UP000199650">
    <property type="component" value="Unassembled WGS sequence"/>
</dbReference>
<reference evidence="1 2" key="1">
    <citation type="submission" date="2016-10" db="EMBL/GenBank/DDBJ databases">
        <authorList>
            <person name="de Groot N.N."/>
        </authorList>
    </citation>
    <scope>NUCLEOTIDE SEQUENCE [LARGE SCALE GENOMIC DNA]</scope>
    <source>
        <strain evidence="1 2">DSM 29439</strain>
    </source>
</reference>
<dbReference type="AlphaFoldDB" id="A0A1I0NDQ3"/>
<name>A0A1I0NDQ3_9RHOB</name>
<dbReference type="EMBL" id="FOJB01000001">
    <property type="protein sequence ID" value="SEV99519.1"/>
    <property type="molecule type" value="Genomic_DNA"/>
</dbReference>
<sequence length="145" mass="15920">MNATRKQPLGKQFGNDRTSRAVKAPVRILDERHLKSESTNSNHSRESPLSPVWMASALQKKNALIARLVITVLCPAIDRDLLVLPLALMGSVTLVPIGNAKLKVQDKARVPRVQDDRTCHHGIRLAIRGCSAPSALRLGGSMFPW</sequence>
<gene>
    <name evidence="1" type="ORF">SAMN05444851_0755</name>
</gene>
<protein>
    <submittedName>
        <fullName evidence="1">Uncharacterized protein</fullName>
    </submittedName>
</protein>
<accession>A0A1I0NDQ3</accession>
<proteinExistence type="predicted"/>
<dbReference type="RefSeq" id="WP_091428387.1">
    <property type="nucleotide sequence ID" value="NZ_FOJB01000001.1"/>
</dbReference>